<reference evidence="3 4" key="1">
    <citation type="submission" date="2019-01" db="EMBL/GenBank/DDBJ databases">
        <title>Mucilaginibacter antarcticum sp. nov., isolated from antarctic soil.</title>
        <authorList>
            <person name="Yan Y.-Q."/>
            <person name="Du Z.-J."/>
        </authorList>
    </citation>
    <scope>NUCLEOTIDE SEQUENCE [LARGE SCALE GENOMIC DNA]</scope>
    <source>
        <strain evidence="3 4">F01003</strain>
    </source>
</reference>
<dbReference type="OrthoDB" id="1111222at2"/>
<evidence type="ECO:0000313" key="4">
    <source>
        <dbReference type="Proteomes" id="UP000286701"/>
    </source>
</evidence>
<dbReference type="EMBL" id="SBIW01000008">
    <property type="protein sequence ID" value="RWY49161.1"/>
    <property type="molecule type" value="Genomic_DNA"/>
</dbReference>
<protein>
    <submittedName>
        <fullName evidence="3">DUF4350 domain-containing protein</fullName>
    </submittedName>
</protein>
<evidence type="ECO:0000313" key="3">
    <source>
        <dbReference type="EMBL" id="RWY49161.1"/>
    </source>
</evidence>
<keyword evidence="1" id="KW-0472">Membrane</keyword>
<keyword evidence="4" id="KW-1185">Reference proteome</keyword>
<feature type="transmembrane region" description="Helical" evidence="1">
    <location>
        <begin position="256"/>
        <end position="274"/>
    </location>
</feature>
<keyword evidence="1" id="KW-1133">Transmembrane helix</keyword>
<organism evidence="3 4">
    <name type="scientific">Mucilaginibacter gilvus</name>
    <dbReference type="NCBI Taxonomy" id="2305909"/>
    <lineage>
        <taxon>Bacteria</taxon>
        <taxon>Pseudomonadati</taxon>
        <taxon>Bacteroidota</taxon>
        <taxon>Sphingobacteriia</taxon>
        <taxon>Sphingobacteriales</taxon>
        <taxon>Sphingobacteriaceae</taxon>
        <taxon>Mucilaginibacter</taxon>
    </lineage>
</organism>
<evidence type="ECO:0000256" key="1">
    <source>
        <dbReference type="SAM" id="Phobius"/>
    </source>
</evidence>
<gene>
    <name evidence="3" type="ORF">EPL05_17235</name>
</gene>
<sequence>MKDFKLYIGIASALMLVYVIAQYNKPNPVNWSTTLYYNDKIPFGTFVLYDRLYDFFPDADVTRTNQSAYSVFSDTTMMPGNYLIIANNLELSKDDYAEMVKYISKGNSVFISVFDWGGMVTDTLKLNQSAEFGKKAVGVNFTNPKLKRAENYTFDKHITDQYFKKFDTTRATVIGQNSLGHANFISYTFGKGKLFLFANPQVFTNYSLLKPASADYAQKALSYLPAGVDNVYWDQYQNHDIPTDESPMRVFFQHAALQWAYYLALASMLLFVVYEIKRRQRIIPVVEPLKNSTLEFVTVVGKVYYEQRDNANIAAKKILYFSEHLRTVFNLKAGVYNQEFITPLANKTGIDLLFAGELVRHINYLLPQKHVTDRELIVLNQLIEKFYIQSGSHGK</sequence>
<evidence type="ECO:0000259" key="2">
    <source>
        <dbReference type="Pfam" id="PF14258"/>
    </source>
</evidence>
<dbReference type="AlphaFoldDB" id="A0A444MJY8"/>
<proteinExistence type="predicted"/>
<comment type="caution">
    <text evidence="3">The sequence shown here is derived from an EMBL/GenBank/DDBJ whole genome shotgun (WGS) entry which is preliminary data.</text>
</comment>
<name>A0A444MJY8_9SPHI</name>
<dbReference type="InterPro" id="IPR025646">
    <property type="entry name" value="DUF4350"/>
</dbReference>
<accession>A0A444MJY8</accession>
<feature type="domain" description="DUF4350" evidence="2">
    <location>
        <begin position="38"/>
        <end position="219"/>
    </location>
</feature>
<dbReference type="RefSeq" id="WP_128535233.1">
    <property type="nucleotide sequence ID" value="NZ_SBIW01000008.1"/>
</dbReference>
<dbReference type="Pfam" id="PF14258">
    <property type="entry name" value="DUF4350"/>
    <property type="match status" value="1"/>
</dbReference>
<keyword evidence="1" id="KW-0812">Transmembrane</keyword>
<dbReference type="Proteomes" id="UP000286701">
    <property type="component" value="Unassembled WGS sequence"/>
</dbReference>